<dbReference type="OrthoDB" id="203862at2759"/>
<evidence type="ECO:0000256" key="2">
    <source>
        <dbReference type="ARBA" id="ARBA00023214"/>
    </source>
</evidence>
<name>A0A553Q6N9_9TELE</name>
<proteinExistence type="predicted"/>
<evidence type="ECO:0000313" key="6">
    <source>
        <dbReference type="EMBL" id="TRY85567.1"/>
    </source>
</evidence>
<comment type="caution">
    <text evidence="6">The sequence shown here is derived from an EMBL/GenBank/DDBJ whole genome shotgun (WGS) entry which is preliminary data.</text>
</comment>
<dbReference type="PANTHER" id="PTHR18945">
    <property type="entry name" value="NEUROTRANSMITTER GATED ION CHANNEL"/>
    <property type="match status" value="1"/>
</dbReference>
<gene>
    <name evidence="6" type="ORF">DNTS_020379</name>
</gene>
<evidence type="ECO:0000256" key="3">
    <source>
        <dbReference type="SAM" id="MobiDB-lite"/>
    </source>
</evidence>
<dbReference type="PRINTS" id="PR00253">
    <property type="entry name" value="GABAARECEPTR"/>
</dbReference>
<dbReference type="GO" id="GO:0005254">
    <property type="term" value="F:chloride channel activity"/>
    <property type="evidence" value="ECO:0007669"/>
    <property type="project" value="UniProtKB-KW"/>
</dbReference>
<feature type="transmembrane region" description="Helical" evidence="4">
    <location>
        <begin position="85"/>
        <end position="108"/>
    </location>
</feature>
<evidence type="ECO:0000259" key="5">
    <source>
        <dbReference type="Pfam" id="PF02932"/>
    </source>
</evidence>
<dbReference type="SUPFAM" id="SSF90112">
    <property type="entry name" value="Neurotransmitter-gated ion-channel transmembrane pore"/>
    <property type="match status" value="1"/>
</dbReference>
<dbReference type="Proteomes" id="UP000316079">
    <property type="component" value="Unassembled WGS sequence"/>
</dbReference>
<dbReference type="Pfam" id="PF02932">
    <property type="entry name" value="Neur_chan_memb"/>
    <property type="match status" value="1"/>
</dbReference>
<dbReference type="EMBL" id="SRMA01026272">
    <property type="protein sequence ID" value="TRY85567.1"/>
    <property type="molecule type" value="Genomic_DNA"/>
</dbReference>
<organism evidence="6 7">
    <name type="scientific">Danionella cerebrum</name>
    <dbReference type="NCBI Taxonomy" id="2873325"/>
    <lineage>
        <taxon>Eukaryota</taxon>
        <taxon>Metazoa</taxon>
        <taxon>Chordata</taxon>
        <taxon>Craniata</taxon>
        <taxon>Vertebrata</taxon>
        <taxon>Euteleostomi</taxon>
        <taxon>Actinopterygii</taxon>
        <taxon>Neopterygii</taxon>
        <taxon>Teleostei</taxon>
        <taxon>Ostariophysi</taxon>
        <taxon>Cypriniformes</taxon>
        <taxon>Danionidae</taxon>
        <taxon>Danioninae</taxon>
        <taxon>Danionella</taxon>
    </lineage>
</organism>
<dbReference type="GO" id="GO:0034707">
    <property type="term" value="C:chloride channel complex"/>
    <property type="evidence" value="ECO:0007669"/>
    <property type="project" value="UniProtKB-KW"/>
</dbReference>
<keyword evidence="4" id="KW-1133">Transmembrane helix</keyword>
<evidence type="ECO:0000313" key="7">
    <source>
        <dbReference type="Proteomes" id="UP000316079"/>
    </source>
</evidence>
<sequence length="165" mass="18401">MDPALLRERELFKKRALSTPAVEKRSASSEASGSSKKKRSKPDRESSSSSSKNSTGITTVLTMTTLSISARHSFPKVSYATAMDWFIAVCFAFVFSALIEFAAVNYFSTLQANKELRRANMARAAASRGDGEVVSLYNIKDPNEKPDIQVESPNRHMEMEVVRWR</sequence>
<keyword evidence="1" id="KW-0407">Ion channel</keyword>
<dbReference type="STRING" id="623744.A0A553Q6N9"/>
<keyword evidence="7" id="KW-1185">Reference proteome</keyword>
<dbReference type="GO" id="GO:0004888">
    <property type="term" value="F:transmembrane signaling receptor activity"/>
    <property type="evidence" value="ECO:0007669"/>
    <property type="project" value="InterPro"/>
</dbReference>
<dbReference type="InterPro" id="IPR006201">
    <property type="entry name" value="Neur_channel"/>
</dbReference>
<dbReference type="InterPro" id="IPR006028">
    <property type="entry name" value="GABAA/Glycine_rcpt"/>
</dbReference>
<keyword evidence="4" id="KW-0472">Membrane</keyword>
<keyword evidence="1" id="KW-0869">Chloride channel</keyword>
<evidence type="ECO:0000256" key="4">
    <source>
        <dbReference type="SAM" id="Phobius"/>
    </source>
</evidence>
<protein>
    <recommendedName>
        <fullName evidence="5">Neurotransmitter-gated ion-channel transmembrane domain-containing protein</fullName>
    </recommendedName>
</protein>
<dbReference type="InterPro" id="IPR036719">
    <property type="entry name" value="Neuro-gated_channel_TM_sf"/>
</dbReference>
<dbReference type="AlphaFoldDB" id="A0A553Q6N9"/>
<reference evidence="6 7" key="1">
    <citation type="journal article" date="2019" name="Sci. Data">
        <title>Hybrid genome assembly and annotation of Danionella translucida.</title>
        <authorList>
            <person name="Kadobianskyi M."/>
            <person name="Schulze L."/>
            <person name="Schuelke M."/>
            <person name="Judkewitz B."/>
        </authorList>
    </citation>
    <scope>NUCLEOTIDE SEQUENCE [LARGE SCALE GENOMIC DNA]</scope>
    <source>
        <strain evidence="6 7">Bolton</strain>
    </source>
</reference>
<keyword evidence="4" id="KW-0812">Transmembrane</keyword>
<keyword evidence="1" id="KW-0406">Ion transport</keyword>
<dbReference type="InterPro" id="IPR038050">
    <property type="entry name" value="Neuro_actylchol_rec"/>
</dbReference>
<feature type="domain" description="Neurotransmitter-gated ion-channel transmembrane" evidence="5">
    <location>
        <begin position="47"/>
        <end position="115"/>
    </location>
</feature>
<keyword evidence="2" id="KW-0868">Chloride</keyword>
<keyword evidence="1" id="KW-0813">Transport</keyword>
<feature type="region of interest" description="Disordered" evidence="3">
    <location>
        <begin position="16"/>
        <end position="55"/>
    </location>
</feature>
<accession>A0A553Q6N9</accession>
<dbReference type="Gene3D" id="1.20.58.390">
    <property type="entry name" value="Neurotransmitter-gated ion-channel transmembrane domain"/>
    <property type="match status" value="1"/>
</dbReference>
<dbReference type="InterPro" id="IPR006029">
    <property type="entry name" value="Neurotrans-gated_channel_TM"/>
</dbReference>
<evidence type="ECO:0000256" key="1">
    <source>
        <dbReference type="ARBA" id="ARBA00023173"/>
    </source>
</evidence>